<accession>A0A6C0HV14</accession>
<feature type="domain" description="SF3 helicase" evidence="5">
    <location>
        <begin position="577"/>
        <end position="745"/>
    </location>
</feature>
<keyword evidence="1" id="KW-0547">Nucleotide-binding</keyword>
<dbReference type="PANTHER" id="PTHR35372">
    <property type="entry name" value="ATP BINDING PROTEIN-RELATED"/>
    <property type="match status" value="1"/>
</dbReference>
<dbReference type="Pfam" id="PF08706">
    <property type="entry name" value="D5_N"/>
    <property type="match status" value="1"/>
</dbReference>
<dbReference type="GO" id="GO:0005524">
    <property type="term" value="F:ATP binding"/>
    <property type="evidence" value="ECO:0007669"/>
    <property type="project" value="UniProtKB-KW"/>
</dbReference>
<dbReference type="InterPro" id="IPR014819">
    <property type="entry name" value="PriCT_2"/>
</dbReference>
<dbReference type="Pfam" id="PF08707">
    <property type="entry name" value="PriCT_2"/>
    <property type="match status" value="1"/>
</dbReference>
<dbReference type="Gene3D" id="3.40.50.300">
    <property type="entry name" value="P-loop containing nucleotide triphosphate hydrolases"/>
    <property type="match status" value="1"/>
</dbReference>
<dbReference type="InterPro" id="IPR014015">
    <property type="entry name" value="Helicase_SF3_DNA-vir"/>
</dbReference>
<organism evidence="6">
    <name type="scientific">viral metagenome</name>
    <dbReference type="NCBI Taxonomy" id="1070528"/>
    <lineage>
        <taxon>unclassified sequences</taxon>
        <taxon>metagenomes</taxon>
        <taxon>organismal metagenomes</taxon>
    </lineage>
</organism>
<keyword evidence="3" id="KW-0067">ATP-binding</keyword>
<evidence type="ECO:0000256" key="1">
    <source>
        <dbReference type="ARBA" id="ARBA00022741"/>
    </source>
</evidence>
<dbReference type="InterPro" id="IPR051620">
    <property type="entry name" value="ORF904-like_C"/>
</dbReference>
<dbReference type="Pfam" id="PF23162">
    <property type="entry name" value="AEP_C962R"/>
    <property type="match status" value="1"/>
</dbReference>
<evidence type="ECO:0000259" key="5">
    <source>
        <dbReference type="PROSITE" id="PS51206"/>
    </source>
</evidence>
<feature type="region of interest" description="Disordered" evidence="4">
    <location>
        <begin position="881"/>
        <end position="900"/>
    </location>
</feature>
<sequence length="900" mass="105462">MTLKDDARKIKQKIDELLNENRTAKGMSEFTHVSMGGITFPGKFNFAEKSKRDKLAKLLAQAYEKELVFSIAEKLQTFAPIMIDIDLRYPKDRVKEDFKNKKHLYDDELITTIIDTYREAIKNYFNVSDNEVQCFIFEKEKYGQKAGESSDGIHMIFPYIVANSKTRHLIFKYVYDKIYESDDDIFSSFSNYSSVLDDKIISTNPWLMYGCAKPNGEPYKLTRIYDNDNDKIELDTIGDEADIIKLFSMRDDRWDKDNATPYNDDYDEDKINDLYTEFFSYGGNKDDPTDMYELIPDDKLDLIDKAMKMTELLSSKRADNYYEWLRVGWSLHNTHRCLIDTWVQFSKRSRKFSDGECEKLWASMKDDGYTIRSLMLWAKEDSPEDYKIFIKEDFENNLKKNSVNNTFMIAKALHAKYFDRFVCADIKQNIWYHFTNHRWNKCVNGGKLITLMSSEFANYYIAMSGDYSKQAMESSENKKTLIDQSIHFNKIAESLMDINFKEKVMKEAKYIFHDDQFINRLDENHHLIGFENGVYDLKLKKFRSGQPDDHISMSTKQQYVKWNDNNPYAKYINGFFEQVMPIEAVRNYLLTRLSTCLSGENRDELFIFCIGSGSNGKSLTFQLVSEALGDYYISCPITIITRKRNSSNAASPELARMKGVRCGVYQEPGTDEEINVGIFKELSGNDRFMVRGLYSEPIEIRPQIKQFMTTNELPEIKSIDGGTWRRIRVIDFMSKFVEHPDTNNPYEFKLDTTLKDKISQWAPAFISYLIHVYTTMYDTPNKQPEPLEVKSSTEQYRKEQDLLSEFFDTCFERSTDKKDGVKKKDIAHKFKEWYRDAHDGETAPKTKTLNEYFEKILKLKYSATYGYVGIKYKKEYETISEDSADEPEVVKSKNDDLDEY</sequence>
<dbReference type="InterPro" id="IPR006500">
    <property type="entry name" value="Helicase_put_C_phage/plasmid"/>
</dbReference>
<evidence type="ECO:0000256" key="2">
    <source>
        <dbReference type="ARBA" id="ARBA00022801"/>
    </source>
</evidence>
<dbReference type="PANTHER" id="PTHR35372:SF2">
    <property type="entry name" value="SF3 HELICASE DOMAIN-CONTAINING PROTEIN"/>
    <property type="match status" value="1"/>
</dbReference>
<evidence type="ECO:0000313" key="6">
    <source>
        <dbReference type="EMBL" id="QHT84578.1"/>
    </source>
</evidence>
<protein>
    <recommendedName>
        <fullName evidence="5">SF3 helicase domain-containing protein</fullName>
    </recommendedName>
</protein>
<dbReference type="SUPFAM" id="SSF52540">
    <property type="entry name" value="P-loop containing nucleoside triphosphate hydrolases"/>
    <property type="match status" value="1"/>
</dbReference>
<name>A0A6C0HV14_9ZZZZ</name>
<feature type="compositionally biased region" description="Basic and acidic residues" evidence="4">
    <location>
        <begin position="888"/>
        <end position="900"/>
    </location>
</feature>
<dbReference type="AlphaFoldDB" id="A0A6C0HV14"/>
<dbReference type="PROSITE" id="PS51206">
    <property type="entry name" value="SF3_HELICASE_1"/>
    <property type="match status" value="1"/>
</dbReference>
<dbReference type="NCBIfam" id="TIGR01613">
    <property type="entry name" value="primase_Cterm"/>
    <property type="match status" value="1"/>
</dbReference>
<reference evidence="6" key="1">
    <citation type="journal article" date="2020" name="Nature">
        <title>Giant virus diversity and host interactions through global metagenomics.</title>
        <authorList>
            <person name="Schulz F."/>
            <person name="Roux S."/>
            <person name="Paez-Espino D."/>
            <person name="Jungbluth S."/>
            <person name="Walsh D.A."/>
            <person name="Denef V.J."/>
            <person name="McMahon K.D."/>
            <person name="Konstantinidis K.T."/>
            <person name="Eloe-Fadrosh E.A."/>
            <person name="Kyrpides N.C."/>
            <person name="Woyke T."/>
        </authorList>
    </citation>
    <scope>NUCLEOTIDE SEQUENCE</scope>
    <source>
        <strain evidence="6">GVMAG-M-3300023184-177</strain>
    </source>
</reference>
<dbReference type="InterPro" id="IPR014818">
    <property type="entry name" value="Phage/plasmid_primase_P4_C"/>
</dbReference>
<dbReference type="InterPro" id="IPR027417">
    <property type="entry name" value="P-loop_NTPase"/>
</dbReference>
<evidence type="ECO:0000256" key="3">
    <source>
        <dbReference type="ARBA" id="ARBA00022840"/>
    </source>
</evidence>
<dbReference type="GO" id="GO:0016817">
    <property type="term" value="F:hydrolase activity, acting on acid anhydrides"/>
    <property type="evidence" value="ECO:0007669"/>
    <property type="project" value="InterPro"/>
</dbReference>
<keyword evidence="2" id="KW-0378">Hydrolase</keyword>
<evidence type="ECO:0000256" key="4">
    <source>
        <dbReference type="SAM" id="MobiDB-lite"/>
    </source>
</evidence>
<dbReference type="InterPro" id="IPR056443">
    <property type="entry name" value="AEP_C962R"/>
</dbReference>
<proteinExistence type="predicted"/>
<dbReference type="EMBL" id="MN740020">
    <property type="protein sequence ID" value="QHT84578.1"/>
    <property type="molecule type" value="Genomic_DNA"/>
</dbReference>